<protein>
    <recommendedName>
        <fullName evidence="7">Na+/H+ antiporter NhaC-like C-terminal domain-containing protein</fullName>
    </recommendedName>
</protein>
<feature type="transmembrane region" description="Helical" evidence="6">
    <location>
        <begin position="318"/>
        <end position="340"/>
    </location>
</feature>
<feature type="transmembrane region" description="Helical" evidence="6">
    <location>
        <begin position="288"/>
        <end position="306"/>
    </location>
</feature>
<evidence type="ECO:0000256" key="2">
    <source>
        <dbReference type="ARBA" id="ARBA00022475"/>
    </source>
</evidence>
<evidence type="ECO:0000313" key="9">
    <source>
        <dbReference type="Proteomes" id="UP000664417"/>
    </source>
</evidence>
<feature type="transmembrane region" description="Helical" evidence="6">
    <location>
        <begin position="199"/>
        <end position="222"/>
    </location>
</feature>
<dbReference type="AlphaFoldDB" id="A0A8J7Q7D4"/>
<dbReference type="Proteomes" id="UP000664417">
    <property type="component" value="Unassembled WGS sequence"/>
</dbReference>
<dbReference type="GO" id="GO:0005886">
    <property type="term" value="C:plasma membrane"/>
    <property type="evidence" value="ECO:0007669"/>
    <property type="project" value="UniProtKB-SubCell"/>
</dbReference>
<dbReference type="RefSeq" id="WP_207861997.1">
    <property type="nucleotide sequence ID" value="NZ_JAFREP010000030.1"/>
</dbReference>
<feature type="domain" description="Na+/H+ antiporter NhaC-like C-terminal" evidence="7">
    <location>
        <begin position="178"/>
        <end position="466"/>
    </location>
</feature>
<keyword evidence="4 6" id="KW-1133">Transmembrane helix</keyword>
<sequence>MPEWLSVVPPIVAIAVAVWKREVILALCSGIWLSEWLMVCRDLNEKTAAAWEWLLSPGTAVVQALERAVAVFEGGNTRVLLFCLLVGGLIELMRVSGGVKGFVASLSRRGLGKTPRQAGILTMMVGVLVWMETSMSCLAAGMVGMPLFDRFKLSRERLAFILDSTCAPISVIILFNGWGGYVLGLISEDSYQIASPVNVLVGSIGFNFYALLILGLVAFTVISGRTFGPLRRAEAELAVREESAEAVADRLGQDEIAVGKTRYMLLPLAIMVVLMIVFLIQTGSGSRSVLWSVSIALVVTVVYMVRDGAFSYPRALELGYQGMGKLLPLVLLMLLAFTIGKSCRELGTGVFVAGWIGTTLPAVAIAPLLFLAGALMSFTTGTSWGTFAILIPVGMPLAATFGLPHSLFLAAILGGGVFGDHCSPISDTTLVASLAAGCDLLDHVRTQLPYALVAGGGALILYTLAGLVLQAG</sequence>
<proteinExistence type="predicted"/>
<gene>
    <name evidence="8" type="ORF">J3U88_26355</name>
</gene>
<feature type="transmembrane region" description="Helical" evidence="6">
    <location>
        <begin position="119"/>
        <end position="148"/>
    </location>
</feature>
<accession>A0A8J7Q7D4</accession>
<comment type="caution">
    <text evidence="8">The sequence shown here is derived from an EMBL/GenBank/DDBJ whole genome shotgun (WGS) entry which is preliminary data.</text>
</comment>
<evidence type="ECO:0000256" key="6">
    <source>
        <dbReference type="SAM" id="Phobius"/>
    </source>
</evidence>
<organism evidence="8 9">
    <name type="scientific">Acanthopleuribacter pedis</name>
    <dbReference type="NCBI Taxonomy" id="442870"/>
    <lineage>
        <taxon>Bacteria</taxon>
        <taxon>Pseudomonadati</taxon>
        <taxon>Acidobacteriota</taxon>
        <taxon>Holophagae</taxon>
        <taxon>Acanthopleuribacterales</taxon>
        <taxon>Acanthopleuribacteraceae</taxon>
        <taxon>Acanthopleuribacter</taxon>
    </lineage>
</organism>
<evidence type="ECO:0000256" key="1">
    <source>
        <dbReference type="ARBA" id="ARBA00004651"/>
    </source>
</evidence>
<feature type="transmembrane region" description="Helical" evidence="6">
    <location>
        <begin position="387"/>
        <end position="413"/>
    </location>
</feature>
<evidence type="ECO:0000313" key="8">
    <source>
        <dbReference type="EMBL" id="MBO1322027.1"/>
    </source>
</evidence>
<dbReference type="PANTHER" id="PTHR43478:SF1">
    <property type="entry name" value="NA+_H+ ANTIPORTER NHAC-LIKE C-TERMINAL DOMAIN-CONTAINING PROTEIN"/>
    <property type="match status" value="1"/>
</dbReference>
<keyword evidence="2" id="KW-1003">Cell membrane</keyword>
<evidence type="ECO:0000259" key="7">
    <source>
        <dbReference type="Pfam" id="PF03553"/>
    </source>
</evidence>
<keyword evidence="5 6" id="KW-0472">Membrane</keyword>
<dbReference type="PANTHER" id="PTHR43478">
    <property type="entry name" value="NA+/H+ ANTIPORTER-RELATED"/>
    <property type="match status" value="1"/>
</dbReference>
<feature type="transmembrane region" description="Helical" evidence="6">
    <location>
        <begin position="450"/>
        <end position="469"/>
    </location>
</feature>
<feature type="transmembrane region" description="Helical" evidence="6">
    <location>
        <begin position="352"/>
        <end position="375"/>
    </location>
</feature>
<dbReference type="EMBL" id="JAFREP010000030">
    <property type="protein sequence ID" value="MBO1322027.1"/>
    <property type="molecule type" value="Genomic_DNA"/>
</dbReference>
<feature type="transmembrane region" description="Helical" evidence="6">
    <location>
        <begin position="263"/>
        <end position="282"/>
    </location>
</feature>
<evidence type="ECO:0000256" key="5">
    <source>
        <dbReference type="ARBA" id="ARBA00023136"/>
    </source>
</evidence>
<evidence type="ECO:0000256" key="3">
    <source>
        <dbReference type="ARBA" id="ARBA00022692"/>
    </source>
</evidence>
<keyword evidence="3 6" id="KW-0812">Transmembrane</keyword>
<dbReference type="InterPro" id="IPR018461">
    <property type="entry name" value="Na/H_Antiport_NhaC-like_C"/>
</dbReference>
<keyword evidence="9" id="KW-1185">Reference proteome</keyword>
<reference evidence="8" key="1">
    <citation type="submission" date="2021-03" db="EMBL/GenBank/DDBJ databases">
        <authorList>
            <person name="Wang G."/>
        </authorList>
    </citation>
    <scope>NUCLEOTIDE SEQUENCE</scope>
    <source>
        <strain evidence="8">KCTC 12899</strain>
    </source>
</reference>
<feature type="transmembrane region" description="Helical" evidence="6">
    <location>
        <begin position="160"/>
        <end position="179"/>
    </location>
</feature>
<name>A0A8J7Q7D4_9BACT</name>
<comment type="subcellular location">
    <subcellularLocation>
        <location evidence="1">Cell membrane</location>
        <topology evidence="1">Multi-pass membrane protein</topology>
    </subcellularLocation>
</comment>
<evidence type="ECO:0000256" key="4">
    <source>
        <dbReference type="ARBA" id="ARBA00022989"/>
    </source>
</evidence>
<dbReference type="Pfam" id="PF03553">
    <property type="entry name" value="Na_H_antiporter"/>
    <property type="match status" value="1"/>
</dbReference>